<name>A0A5C3MIT0_9AGAR</name>
<feature type="compositionally biased region" description="Polar residues" evidence="1">
    <location>
        <begin position="117"/>
        <end position="126"/>
    </location>
</feature>
<dbReference type="PANTHER" id="PTHR28594:SF1">
    <property type="entry name" value="ATR-INTERACTING PROTEIN"/>
    <property type="match status" value="1"/>
</dbReference>
<dbReference type="OrthoDB" id="3366922at2759"/>
<evidence type="ECO:0000313" key="3">
    <source>
        <dbReference type="Proteomes" id="UP000308652"/>
    </source>
</evidence>
<feature type="region of interest" description="Disordered" evidence="1">
    <location>
        <begin position="35"/>
        <end position="61"/>
    </location>
</feature>
<evidence type="ECO:0000313" key="2">
    <source>
        <dbReference type="EMBL" id="TFK44797.1"/>
    </source>
</evidence>
<sequence>MDNDGDDYFDDDIVFDEQTLAALDQQERKYLPQKTVALQADTESPPSKRQKTELGWSSGIGSRIYPEELPEISVVAEGSYGLGARLQSVASPSRKLPQQPPHTTIKSPLLRHEIHPISNSHAIPSSSPLPPVESIEGQSPQSQRGLPLHRPIPSSRQHQSRPQHVLRPPQSQVGSKSTSIRRPNDVAVSSTNESLQSLQKKLEELEAENMKMQEDLRAAIDAKLARDGEVSVLRKNIEKTSQNHATHLAKLKAEKADADARQLEMQKEMKEEMERLKTQFIFKQHEMETSVRKQPPTSAFSRKILRDPPSTPMAIPSQIRAWNRERPAPVPSRSSEETPMRPQRRAPAVKESPKKQRNSPEKQRKSAMLPGFQNSFVTSTPMRPPANRGVRGDDKLINDSMTYPSQIYPNSLQSQLFVPDSPSTDIHPQANTSDIGQNSVVPLHAPASPPAEALHLVDADGDVLMGGDEDLPMVIEELDLIESANWKAEISRIILSHSPRESPHLTFHSLLSLPIETSLSEVSAKLYAMSCSTVMEIMANATNPDKHDIKSISKAFFSMATVLIASDFLRPLASLLNLLSVLIYSVPELGASLLLQRNETTLLESLCNLVDLRLSPSQEHKDRLYLTCQILSMLEALSFNASADAVHQLGIVLQHPEAFLILLHPSQPSWLLEHSARVLVLLATYDVLSRSFLSVPQADITVNQIPKNIPYIERLCSFLIDVSRQDNEFQSFKQLILVFFALVSKSSSDAHSLLVGSYALIPSSLLFLSQLVTPLWEDDENLINSPQATASLIRVVNQTLFLLHHLVLGQDPAVNLRHKIQHAPHRPFNGLNHMFIVTFGKLSCYDVSPPEWIDPRFQGELDNIADMAHELLELVVDGPEVEDLWSAYSNDQKQESIADEEELEARLLGSDDLP</sequence>
<feature type="compositionally biased region" description="Basic and acidic residues" evidence="1">
    <location>
        <begin position="351"/>
        <end position="364"/>
    </location>
</feature>
<feature type="compositionally biased region" description="Polar residues" evidence="1">
    <location>
        <begin position="372"/>
        <end position="381"/>
    </location>
</feature>
<feature type="region of interest" description="Disordered" evidence="1">
    <location>
        <begin position="87"/>
        <end position="194"/>
    </location>
</feature>
<dbReference type="EMBL" id="ML213590">
    <property type="protein sequence ID" value="TFK44797.1"/>
    <property type="molecule type" value="Genomic_DNA"/>
</dbReference>
<evidence type="ECO:0000256" key="1">
    <source>
        <dbReference type="SAM" id="MobiDB-lite"/>
    </source>
</evidence>
<reference evidence="2 3" key="1">
    <citation type="journal article" date="2019" name="Nat. Ecol. Evol.">
        <title>Megaphylogeny resolves global patterns of mushroom evolution.</title>
        <authorList>
            <person name="Varga T."/>
            <person name="Krizsan K."/>
            <person name="Foldi C."/>
            <person name="Dima B."/>
            <person name="Sanchez-Garcia M."/>
            <person name="Sanchez-Ramirez S."/>
            <person name="Szollosi G.J."/>
            <person name="Szarkandi J.G."/>
            <person name="Papp V."/>
            <person name="Albert L."/>
            <person name="Andreopoulos W."/>
            <person name="Angelini C."/>
            <person name="Antonin V."/>
            <person name="Barry K.W."/>
            <person name="Bougher N.L."/>
            <person name="Buchanan P."/>
            <person name="Buyck B."/>
            <person name="Bense V."/>
            <person name="Catcheside P."/>
            <person name="Chovatia M."/>
            <person name="Cooper J."/>
            <person name="Damon W."/>
            <person name="Desjardin D."/>
            <person name="Finy P."/>
            <person name="Geml J."/>
            <person name="Haridas S."/>
            <person name="Hughes K."/>
            <person name="Justo A."/>
            <person name="Karasinski D."/>
            <person name="Kautmanova I."/>
            <person name="Kiss B."/>
            <person name="Kocsube S."/>
            <person name="Kotiranta H."/>
            <person name="LaButti K.M."/>
            <person name="Lechner B.E."/>
            <person name="Liimatainen K."/>
            <person name="Lipzen A."/>
            <person name="Lukacs Z."/>
            <person name="Mihaltcheva S."/>
            <person name="Morgado L.N."/>
            <person name="Niskanen T."/>
            <person name="Noordeloos M.E."/>
            <person name="Ohm R.A."/>
            <person name="Ortiz-Santana B."/>
            <person name="Ovrebo C."/>
            <person name="Racz N."/>
            <person name="Riley R."/>
            <person name="Savchenko A."/>
            <person name="Shiryaev A."/>
            <person name="Soop K."/>
            <person name="Spirin V."/>
            <person name="Szebenyi C."/>
            <person name="Tomsovsky M."/>
            <person name="Tulloss R.E."/>
            <person name="Uehling J."/>
            <person name="Grigoriev I.V."/>
            <person name="Vagvolgyi C."/>
            <person name="Papp T."/>
            <person name="Martin F.M."/>
            <person name="Miettinen O."/>
            <person name="Hibbett D.S."/>
            <person name="Nagy L.G."/>
        </authorList>
    </citation>
    <scope>NUCLEOTIDE SEQUENCE [LARGE SCALE GENOMIC DNA]</scope>
    <source>
        <strain evidence="2 3">CBS 166.37</strain>
    </source>
</reference>
<feature type="compositionally biased region" description="Polar residues" evidence="1">
    <location>
        <begin position="169"/>
        <end position="192"/>
    </location>
</feature>
<proteinExistence type="predicted"/>
<feature type="region of interest" description="Disordered" evidence="1">
    <location>
        <begin position="422"/>
        <end position="446"/>
    </location>
</feature>
<feature type="region of interest" description="Disordered" evidence="1">
    <location>
        <begin position="287"/>
        <end position="394"/>
    </location>
</feature>
<dbReference type="Proteomes" id="UP000308652">
    <property type="component" value="Unassembled WGS sequence"/>
</dbReference>
<dbReference type="GO" id="GO:0000077">
    <property type="term" value="P:DNA damage checkpoint signaling"/>
    <property type="evidence" value="ECO:0007669"/>
    <property type="project" value="InterPro"/>
</dbReference>
<protein>
    <submittedName>
        <fullName evidence="2">Uncharacterized protein</fullName>
    </submittedName>
</protein>
<feature type="compositionally biased region" description="Polar residues" evidence="1">
    <location>
        <begin position="422"/>
        <end position="440"/>
    </location>
</feature>
<accession>A0A5C3MIT0</accession>
<dbReference type="PANTHER" id="PTHR28594">
    <property type="entry name" value="ATR-INTERACTING PROTEIN"/>
    <property type="match status" value="1"/>
</dbReference>
<keyword evidence="3" id="KW-1185">Reference proteome</keyword>
<gene>
    <name evidence="2" type="ORF">BDQ12DRAFT_673593</name>
</gene>
<organism evidence="2 3">
    <name type="scientific">Crucibulum laeve</name>
    <dbReference type="NCBI Taxonomy" id="68775"/>
    <lineage>
        <taxon>Eukaryota</taxon>
        <taxon>Fungi</taxon>
        <taxon>Dikarya</taxon>
        <taxon>Basidiomycota</taxon>
        <taxon>Agaricomycotina</taxon>
        <taxon>Agaricomycetes</taxon>
        <taxon>Agaricomycetidae</taxon>
        <taxon>Agaricales</taxon>
        <taxon>Agaricineae</taxon>
        <taxon>Nidulariaceae</taxon>
        <taxon>Crucibulum</taxon>
    </lineage>
</organism>
<dbReference type="InterPro" id="IPR033349">
    <property type="entry name" value="ATRIP"/>
</dbReference>
<dbReference type="AlphaFoldDB" id="A0A5C3MIT0"/>